<dbReference type="STRING" id="866771.HMPREF9296_2635"/>
<proteinExistence type="predicted"/>
<protein>
    <submittedName>
        <fullName evidence="1">Uncharacterized protein</fullName>
    </submittedName>
</protein>
<comment type="caution">
    <text evidence="1">The sequence shown here is derived from an EMBL/GenBank/DDBJ whole genome shotgun (WGS) entry which is preliminary data.</text>
</comment>
<dbReference type="AlphaFoldDB" id="E1KNL0"/>
<gene>
    <name evidence="1" type="ORF">HMPREF9296_2635</name>
</gene>
<accession>E1KNL0</accession>
<dbReference type="EMBL" id="AEDO01000013">
    <property type="protein sequence ID" value="EFL46813.1"/>
    <property type="molecule type" value="Genomic_DNA"/>
</dbReference>
<sequence length="174" mass="19707">MNAQISGNEEEPNFDGKQDTYFCYDDQMYVNHCGYTMRSLLDEQVYFLENDVVYLREFIDFTGFIKGKIDKTKGTITIKNGQKVKTKQFNGSKEFKNVYFAALDATTKQPLEGEFILTYTDKGNGQVCVDGGSQLFALYYLEAEKPVVFLHTKGLSMVKTQVQHRTAIPSTGVA</sequence>
<name>E1KNL0_9BACT</name>
<evidence type="ECO:0000313" key="2">
    <source>
        <dbReference type="Proteomes" id="UP000003610"/>
    </source>
</evidence>
<evidence type="ECO:0000313" key="1">
    <source>
        <dbReference type="EMBL" id="EFL46813.1"/>
    </source>
</evidence>
<reference evidence="1 2" key="1">
    <citation type="submission" date="2010-08" db="EMBL/GenBank/DDBJ databases">
        <authorList>
            <person name="Durkin A.S."/>
            <person name="Madupu R."/>
            <person name="Torralba M."/>
            <person name="Gillis M."/>
            <person name="Methe B."/>
            <person name="Sutton G."/>
            <person name="Nelson K.E."/>
        </authorList>
    </citation>
    <scope>NUCLEOTIDE SEQUENCE [LARGE SCALE GENOMIC DNA]</scope>
    <source>
        <strain evidence="1 2">FB035-09AN</strain>
    </source>
</reference>
<dbReference type="Proteomes" id="UP000003610">
    <property type="component" value="Unassembled WGS sequence"/>
</dbReference>
<organism evidence="1 2">
    <name type="scientific">Prevotella disiens FB035-09AN</name>
    <dbReference type="NCBI Taxonomy" id="866771"/>
    <lineage>
        <taxon>Bacteria</taxon>
        <taxon>Pseudomonadati</taxon>
        <taxon>Bacteroidota</taxon>
        <taxon>Bacteroidia</taxon>
        <taxon>Bacteroidales</taxon>
        <taxon>Prevotellaceae</taxon>
        <taxon>Prevotella</taxon>
    </lineage>
</organism>